<dbReference type="Gene3D" id="2.130.10.10">
    <property type="entry name" value="YVTN repeat-like/Quinoprotein amine dehydrogenase"/>
    <property type="match status" value="1"/>
</dbReference>
<dbReference type="SUPFAM" id="SSF50978">
    <property type="entry name" value="WD40 repeat-like"/>
    <property type="match status" value="1"/>
</dbReference>
<evidence type="ECO:0000313" key="1">
    <source>
        <dbReference type="EMBL" id="TYI49587.1"/>
    </source>
</evidence>
<dbReference type="PANTHER" id="PTHR22844">
    <property type="entry name" value="F-BOX AND WD40 DOMAIN PROTEIN"/>
    <property type="match status" value="1"/>
</dbReference>
<proteinExistence type="predicted"/>
<dbReference type="Proteomes" id="UP000323597">
    <property type="component" value="Chromosome D12"/>
</dbReference>
<name>A0A5D2S977_GOSMU</name>
<gene>
    <name evidence="1" type="ORF">E1A91_D12G045600v1</name>
</gene>
<organism evidence="1 2">
    <name type="scientific">Gossypium mustelinum</name>
    <name type="common">Cotton</name>
    <name type="synonym">Gossypium caicoense</name>
    <dbReference type="NCBI Taxonomy" id="34275"/>
    <lineage>
        <taxon>Eukaryota</taxon>
        <taxon>Viridiplantae</taxon>
        <taxon>Streptophyta</taxon>
        <taxon>Embryophyta</taxon>
        <taxon>Tracheophyta</taxon>
        <taxon>Spermatophyta</taxon>
        <taxon>Magnoliopsida</taxon>
        <taxon>eudicotyledons</taxon>
        <taxon>Gunneridae</taxon>
        <taxon>Pentapetalae</taxon>
        <taxon>rosids</taxon>
        <taxon>malvids</taxon>
        <taxon>Malvales</taxon>
        <taxon>Malvaceae</taxon>
        <taxon>Malvoideae</taxon>
        <taxon>Gossypium</taxon>
    </lineage>
</organism>
<sequence>MIYCGSSDGLLNFWERKDQPLIHGGSPREHNMAVLCLAASGNLVFSGSADNSTCVWGREYGGIQSCVSVLTGHVGPVKCLAIEEDHQTSSNADRKWVVYSGSLDKSVKIWRVSEQMAELKEIRQTYLN</sequence>
<dbReference type="InterPro" id="IPR001680">
    <property type="entry name" value="WD40_rpt"/>
</dbReference>
<accession>A0A5D2S977</accession>
<dbReference type="Pfam" id="PF00400">
    <property type="entry name" value="WD40"/>
    <property type="match status" value="2"/>
</dbReference>
<dbReference type="AlphaFoldDB" id="A0A5D2S977"/>
<evidence type="ECO:0000313" key="2">
    <source>
        <dbReference type="Proteomes" id="UP000323597"/>
    </source>
</evidence>
<dbReference type="PANTHER" id="PTHR22844:SF370">
    <property type="entry name" value="OS12G0594000 PROTEIN"/>
    <property type="match status" value="1"/>
</dbReference>
<dbReference type="EMBL" id="CM017660">
    <property type="protein sequence ID" value="TYI49587.1"/>
    <property type="molecule type" value="Genomic_DNA"/>
</dbReference>
<dbReference type="SMART" id="SM00320">
    <property type="entry name" value="WD40"/>
    <property type="match status" value="2"/>
</dbReference>
<dbReference type="InterPro" id="IPR036322">
    <property type="entry name" value="WD40_repeat_dom_sf"/>
</dbReference>
<reference evidence="1 2" key="1">
    <citation type="submission" date="2019-07" db="EMBL/GenBank/DDBJ databases">
        <title>WGS assembly of Gossypium mustelinum.</title>
        <authorList>
            <person name="Chen Z.J."/>
            <person name="Sreedasyam A."/>
            <person name="Ando A."/>
            <person name="Song Q."/>
            <person name="De L."/>
            <person name="Hulse-Kemp A."/>
            <person name="Ding M."/>
            <person name="Ye W."/>
            <person name="Kirkbride R."/>
            <person name="Jenkins J."/>
            <person name="Plott C."/>
            <person name="Lovell J."/>
            <person name="Lin Y.-M."/>
            <person name="Vaughn R."/>
            <person name="Liu B."/>
            <person name="Li W."/>
            <person name="Simpson S."/>
            <person name="Scheffler B."/>
            <person name="Saski C."/>
            <person name="Grover C."/>
            <person name="Hu G."/>
            <person name="Conover J."/>
            <person name="Carlson J."/>
            <person name="Shu S."/>
            <person name="Boston L."/>
            <person name="Williams M."/>
            <person name="Peterson D."/>
            <person name="Mcgee K."/>
            <person name="Jones D."/>
            <person name="Wendel J."/>
            <person name="Stelly D."/>
            <person name="Grimwood J."/>
            <person name="Schmutz J."/>
        </authorList>
    </citation>
    <scope>NUCLEOTIDE SEQUENCE [LARGE SCALE GENOMIC DNA]</scope>
    <source>
        <strain evidence="1">1408120.09</strain>
    </source>
</reference>
<keyword evidence="2" id="KW-1185">Reference proteome</keyword>
<dbReference type="InterPro" id="IPR045182">
    <property type="entry name" value="JINGUBANG-like"/>
</dbReference>
<protein>
    <submittedName>
        <fullName evidence="1">Uncharacterized protein</fullName>
    </submittedName>
</protein>
<dbReference type="InterPro" id="IPR015943">
    <property type="entry name" value="WD40/YVTN_repeat-like_dom_sf"/>
</dbReference>